<dbReference type="InterPro" id="IPR011303">
    <property type="entry name" value="RnfD_bac"/>
</dbReference>
<organism evidence="11 12">
    <name type="scientific">Solibaculum intestinale</name>
    <dbReference type="NCBI Taxonomy" id="3133165"/>
    <lineage>
        <taxon>Bacteria</taxon>
        <taxon>Bacillati</taxon>
        <taxon>Bacillota</taxon>
        <taxon>Clostridia</taxon>
        <taxon>Eubacteriales</taxon>
        <taxon>Oscillospiraceae</taxon>
        <taxon>Solibaculum</taxon>
    </lineage>
</organism>
<evidence type="ECO:0000313" key="12">
    <source>
        <dbReference type="Proteomes" id="UP001489509"/>
    </source>
</evidence>
<keyword evidence="7 10" id="KW-0249">Electron transport</keyword>
<dbReference type="PANTHER" id="PTHR30578:SF0">
    <property type="entry name" value="ION-TRANSLOCATING OXIDOREDUCTASE COMPLEX SUBUNIT D"/>
    <property type="match status" value="1"/>
</dbReference>
<keyword evidence="1 10" id="KW-0813">Transport</keyword>
<evidence type="ECO:0000256" key="8">
    <source>
        <dbReference type="ARBA" id="ARBA00022989"/>
    </source>
</evidence>
<feature type="transmembrane region" description="Helical" evidence="10">
    <location>
        <begin position="21"/>
        <end position="39"/>
    </location>
</feature>
<evidence type="ECO:0000256" key="3">
    <source>
        <dbReference type="ARBA" id="ARBA00022630"/>
    </source>
</evidence>
<gene>
    <name evidence="10" type="primary">rnfD</name>
    <name evidence="11" type="ORF">WMO26_04445</name>
</gene>
<comment type="subunit">
    <text evidence="10">The complex is composed of six subunits: RnfA, RnfB, RnfC, RnfD, RnfE and RnfG.</text>
</comment>
<feature type="transmembrane region" description="Helical" evidence="10">
    <location>
        <begin position="119"/>
        <end position="138"/>
    </location>
</feature>
<keyword evidence="5 10" id="KW-0812">Transmembrane</keyword>
<dbReference type="RefSeq" id="WP_349218433.1">
    <property type="nucleotide sequence ID" value="NZ_JBBMFD010000005.1"/>
</dbReference>
<comment type="function">
    <text evidence="10">Part of a membrane-bound complex that couples electron transfer with translocation of ions across the membrane.</text>
</comment>
<sequence length="314" mass="32931">MEKLFVSSSPHLRSGTGVRSIMLDVIIALTPALIASVILFGLRALLVTAVSVAAAVLAEYISRKLMKRPNSIGDLSAVVTGMLLAFNLPVSIPLWIAALGSAIAIVVVKQFFGGIGQNFVNPALAGRIILMVSFPAQMTKWTMPLTSFSGVDAVTTATPLGILSEGGEQAMPPLLDLFFGVRGGCLGETCGVALLLGGVYLVARKVINPIIPICYVGTAALLSLAFGLDPLVQILSGGLLLGAIFMATDYATSPLTNWGKVIFGIGCGVLTMIIRQFGSLPEGVSFSIVLMNILVPYIDRLTRPVPFGEEGARQ</sequence>
<dbReference type="PANTHER" id="PTHR30578">
    <property type="entry name" value="ELECTRON TRANSPORT COMPLEX PROTEIN RNFD"/>
    <property type="match status" value="1"/>
</dbReference>
<feature type="transmembrane region" description="Helical" evidence="10">
    <location>
        <begin position="258"/>
        <end position="277"/>
    </location>
</feature>
<proteinExistence type="inferred from homology"/>
<comment type="subcellular location">
    <subcellularLocation>
        <location evidence="10">Cell membrane</location>
        <topology evidence="10">Multi-pass membrane protein</topology>
    </subcellularLocation>
</comment>
<feature type="modified residue" description="FMN phosphoryl threonine" evidence="10">
    <location>
        <position position="158"/>
    </location>
</feature>
<dbReference type="InterPro" id="IPR004338">
    <property type="entry name" value="NqrB/RnfD"/>
</dbReference>
<keyword evidence="6 10" id="KW-1278">Translocase</keyword>
<protein>
    <recommendedName>
        <fullName evidence="10">Ion-translocating oxidoreductase complex subunit D</fullName>
        <ecNumber evidence="10">7.-.-.-</ecNumber>
    </recommendedName>
    <alternativeName>
        <fullName evidence="10">Rnf electron transport complex subunit D</fullName>
    </alternativeName>
</protein>
<accession>A0ABV1DYE5</accession>
<dbReference type="EMBL" id="JBBMFD010000005">
    <property type="protein sequence ID" value="MEQ2440071.1"/>
    <property type="molecule type" value="Genomic_DNA"/>
</dbReference>
<feature type="transmembrane region" description="Helical" evidence="10">
    <location>
        <begin position="234"/>
        <end position="251"/>
    </location>
</feature>
<feature type="transmembrane region" description="Helical" evidence="10">
    <location>
        <begin position="179"/>
        <end position="203"/>
    </location>
</feature>
<keyword evidence="4 10" id="KW-0288">FMN</keyword>
<evidence type="ECO:0000313" key="11">
    <source>
        <dbReference type="EMBL" id="MEQ2440071.1"/>
    </source>
</evidence>
<evidence type="ECO:0000256" key="2">
    <source>
        <dbReference type="ARBA" id="ARBA00022553"/>
    </source>
</evidence>
<evidence type="ECO:0000256" key="10">
    <source>
        <dbReference type="HAMAP-Rule" id="MF_00462"/>
    </source>
</evidence>
<dbReference type="EC" id="7.-.-.-" evidence="10"/>
<name>A0ABV1DYE5_9FIRM</name>
<evidence type="ECO:0000256" key="6">
    <source>
        <dbReference type="ARBA" id="ARBA00022967"/>
    </source>
</evidence>
<evidence type="ECO:0000256" key="9">
    <source>
        <dbReference type="ARBA" id="ARBA00023136"/>
    </source>
</evidence>
<reference evidence="11 12" key="1">
    <citation type="submission" date="2024-03" db="EMBL/GenBank/DDBJ databases">
        <title>Human intestinal bacterial collection.</title>
        <authorList>
            <person name="Pauvert C."/>
            <person name="Hitch T.C.A."/>
            <person name="Clavel T."/>
        </authorList>
    </citation>
    <scope>NUCLEOTIDE SEQUENCE [LARGE SCALE GENOMIC DNA]</scope>
    <source>
        <strain evidence="11 12">CLA-JM-H44</strain>
    </source>
</reference>
<keyword evidence="9 10" id="KW-0472">Membrane</keyword>
<evidence type="ECO:0000256" key="4">
    <source>
        <dbReference type="ARBA" id="ARBA00022643"/>
    </source>
</evidence>
<evidence type="ECO:0000256" key="5">
    <source>
        <dbReference type="ARBA" id="ARBA00022692"/>
    </source>
</evidence>
<comment type="similarity">
    <text evidence="10">Belongs to the NqrB/RnfD family.</text>
</comment>
<keyword evidence="3 10" id="KW-0285">Flavoprotein</keyword>
<evidence type="ECO:0000256" key="1">
    <source>
        <dbReference type="ARBA" id="ARBA00022448"/>
    </source>
</evidence>
<dbReference type="Pfam" id="PF03116">
    <property type="entry name" value="NQR2_RnfD_RnfE"/>
    <property type="match status" value="1"/>
</dbReference>
<feature type="transmembrane region" description="Helical" evidence="10">
    <location>
        <begin position="210"/>
        <end position="228"/>
    </location>
</feature>
<comment type="caution">
    <text evidence="11">The sequence shown here is derived from an EMBL/GenBank/DDBJ whole genome shotgun (WGS) entry which is preliminary data.</text>
</comment>
<evidence type="ECO:0000256" key="7">
    <source>
        <dbReference type="ARBA" id="ARBA00022982"/>
    </source>
</evidence>
<dbReference type="NCBIfam" id="TIGR01946">
    <property type="entry name" value="rnfD"/>
    <property type="match status" value="1"/>
</dbReference>
<dbReference type="Proteomes" id="UP001489509">
    <property type="component" value="Unassembled WGS sequence"/>
</dbReference>
<dbReference type="HAMAP" id="MF_00462">
    <property type="entry name" value="RsxD_RnfD"/>
    <property type="match status" value="1"/>
</dbReference>
<comment type="cofactor">
    <cofactor evidence="10">
        <name>FMN</name>
        <dbReference type="ChEBI" id="CHEBI:58210"/>
    </cofactor>
</comment>
<keyword evidence="10" id="KW-1003">Cell membrane</keyword>
<keyword evidence="8 10" id="KW-1133">Transmembrane helix</keyword>
<feature type="transmembrane region" description="Helical" evidence="10">
    <location>
        <begin position="45"/>
        <end position="62"/>
    </location>
</feature>
<keyword evidence="12" id="KW-1185">Reference proteome</keyword>
<keyword evidence="2 10" id="KW-0597">Phosphoprotein</keyword>